<feature type="transmembrane region" description="Helical" evidence="1">
    <location>
        <begin position="44"/>
        <end position="69"/>
    </location>
</feature>
<keyword evidence="1" id="KW-1133">Transmembrane helix</keyword>
<dbReference type="EMBL" id="JAPFFK010000004">
    <property type="protein sequence ID" value="KAJ6766692.1"/>
    <property type="molecule type" value="Genomic_DNA"/>
</dbReference>
<dbReference type="OrthoDB" id="10579051at2759"/>
<gene>
    <name evidence="2" type="ORF">OIU79_022622</name>
</gene>
<name>A0A9Q1ACZ8_SALPP</name>
<keyword evidence="3" id="KW-1185">Reference proteome</keyword>
<comment type="caution">
    <text evidence="2">The sequence shown here is derived from an EMBL/GenBank/DDBJ whole genome shotgun (WGS) entry which is preliminary data.</text>
</comment>
<evidence type="ECO:0000313" key="2">
    <source>
        <dbReference type="EMBL" id="KAJ6766692.1"/>
    </source>
</evidence>
<dbReference type="AlphaFoldDB" id="A0A9Q1ACZ8"/>
<organism evidence="2 3">
    <name type="scientific">Salix purpurea</name>
    <name type="common">Purple osier willow</name>
    <dbReference type="NCBI Taxonomy" id="77065"/>
    <lineage>
        <taxon>Eukaryota</taxon>
        <taxon>Viridiplantae</taxon>
        <taxon>Streptophyta</taxon>
        <taxon>Embryophyta</taxon>
        <taxon>Tracheophyta</taxon>
        <taxon>Spermatophyta</taxon>
        <taxon>Magnoliopsida</taxon>
        <taxon>eudicotyledons</taxon>
        <taxon>Gunneridae</taxon>
        <taxon>Pentapetalae</taxon>
        <taxon>rosids</taxon>
        <taxon>fabids</taxon>
        <taxon>Malpighiales</taxon>
        <taxon>Salicaceae</taxon>
        <taxon>Saliceae</taxon>
        <taxon>Salix</taxon>
    </lineage>
</organism>
<accession>A0A9Q1ACZ8</accession>
<dbReference type="Proteomes" id="UP001151532">
    <property type="component" value="Chromosome 4"/>
</dbReference>
<proteinExistence type="predicted"/>
<evidence type="ECO:0000313" key="3">
    <source>
        <dbReference type="Proteomes" id="UP001151532"/>
    </source>
</evidence>
<sequence length="74" mass="8538">MAQLHLVTVPCSQMRQTIIKQLLVTEQPRSTSSKFNMSAELDQIVLAILCYPALYFIYFMPVKCFLSLIRARNN</sequence>
<protein>
    <submittedName>
        <fullName evidence="2">Uncharacterized protein</fullName>
    </submittedName>
</protein>
<keyword evidence="1" id="KW-0812">Transmembrane</keyword>
<evidence type="ECO:0000256" key="1">
    <source>
        <dbReference type="SAM" id="Phobius"/>
    </source>
</evidence>
<reference evidence="2" key="2">
    <citation type="journal article" date="2023" name="Int. J. Mol. Sci.">
        <title>De Novo Assembly and Annotation of 11 Diverse Shrub Willow (Salix) Genomes Reveals Novel Gene Organization in Sex-Linked Regions.</title>
        <authorList>
            <person name="Hyden B."/>
            <person name="Feng K."/>
            <person name="Yates T.B."/>
            <person name="Jawdy S."/>
            <person name="Cereghino C."/>
            <person name="Smart L.B."/>
            <person name="Muchero W."/>
        </authorList>
    </citation>
    <scope>NUCLEOTIDE SEQUENCE</scope>
    <source>
        <tissue evidence="2">Shoot tip</tissue>
    </source>
</reference>
<keyword evidence="1" id="KW-0472">Membrane</keyword>
<reference evidence="2" key="1">
    <citation type="submission" date="2022-11" db="EMBL/GenBank/DDBJ databases">
        <authorList>
            <person name="Hyden B.L."/>
            <person name="Feng K."/>
            <person name="Yates T."/>
            <person name="Jawdy S."/>
            <person name="Smart L.B."/>
            <person name="Muchero W."/>
        </authorList>
    </citation>
    <scope>NUCLEOTIDE SEQUENCE</scope>
    <source>
        <tissue evidence="2">Shoot tip</tissue>
    </source>
</reference>